<dbReference type="Pfam" id="PF00535">
    <property type="entry name" value="Glycos_transf_2"/>
    <property type="match status" value="1"/>
</dbReference>
<evidence type="ECO:0000313" key="3">
    <source>
        <dbReference type="Proteomes" id="UP000583266"/>
    </source>
</evidence>
<dbReference type="CDD" id="cd00761">
    <property type="entry name" value="Glyco_tranf_GTA_type"/>
    <property type="match status" value="1"/>
</dbReference>
<gene>
    <name evidence="2" type="ORF">HHL17_08655</name>
</gene>
<evidence type="ECO:0000313" key="2">
    <source>
        <dbReference type="EMBL" id="NML37268.1"/>
    </source>
</evidence>
<dbReference type="GO" id="GO:0016758">
    <property type="term" value="F:hexosyltransferase activity"/>
    <property type="evidence" value="ECO:0007669"/>
    <property type="project" value="UniProtKB-ARBA"/>
</dbReference>
<dbReference type="PANTHER" id="PTHR22916">
    <property type="entry name" value="GLYCOSYLTRANSFERASE"/>
    <property type="match status" value="1"/>
</dbReference>
<dbReference type="SUPFAM" id="SSF53448">
    <property type="entry name" value="Nucleotide-diphospho-sugar transferases"/>
    <property type="match status" value="1"/>
</dbReference>
<accession>A0A848GMT7</accession>
<dbReference type="AlphaFoldDB" id="A0A848GMT7"/>
<evidence type="ECO:0000259" key="1">
    <source>
        <dbReference type="Pfam" id="PF00535"/>
    </source>
</evidence>
<reference evidence="2 3" key="1">
    <citation type="submission" date="2020-04" db="EMBL/GenBank/DDBJ databases">
        <title>Chitinophaga sp. G-6-1-13 sp. nov., isolated from soil.</title>
        <authorList>
            <person name="Dahal R.H."/>
            <person name="Chaudhary D.K."/>
        </authorList>
    </citation>
    <scope>NUCLEOTIDE SEQUENCE [LARGE SCALE GENOMIC DNA]</scope>
    <source>
        <strain evidence="2 3">G-6-1-13</strain>
    </source>
</reference>
<organism evidence="2 3">
    <name type="scientific">Chitinophaga fulva</name>
    <dbReference type="NCBI Taxonomy" id="2728842"/>
    <lineage>
        <taxon>Bacteria</taxon>
        <taxon>Pseudomonadati</taxon>
        <taxon>Bacteroidota</taxon>
        <taxon>Chitinophagia</taxon>
        <taxon>Chitinophagales</taxon>
        <taxon>Chitinophagaceae</taxon>
        <taxon>Chitinophaga</taxon>
    </lineage>
</organism>
<dbReference type="EMBL" id="JABBGC010000001">
    <property type="protein sequence ID" value="NML37268.1"/>
    <property type="molecule type" value="Genomic_DNA"/>
</dbReference>
<dbReference type="InterPro" id="IPR001173">
    <property type="entry name" value="Glyco_trans_2-like"/>
</dbReference>
<keyword evidence="2" id="KW-0808">Transferase</keyword>
<comment type="caution">
    <text evidence="2">The sequence shown here is derived from an EMBL/GenBank/DDBJ whole genome shotgun (WGS) entry which is preliminary data.</text>
</comment>
<protein>
    <submittedName>
        <fullName evidence="2">Glycosyltransferase family 2 protein</fullName>
    </submittedName>
</protein>
<proteinExistence type="predicted"/>
<name>A0A848GMT7_9BACT</name>
<feature type="domain" description="Glycosyltransferase 2-like" evidence="1">
    <location>
        <begin position="4"/>
        <end position="136"/>
    </location>
</feature>
<keyword evidence="3" id="KW-1185">Reference proteome</keyword>
<dbReference type="InterPro" id="IPR029044">
    <property type="entry name" value="Nucleotide-diphossugar_trans"/>
</dbReference>
<dbReference type="Proteomes" id="UP000583266">
    <property type="component" value="Unassembled WGS sequence"/>
</dbReference>
<sequence>MTFTVVIPLYNKVHQIAATLQSVQQQVFTDYRVIIIDDGSTDGSLEIVQHYLARNTVFAERVLLVRQDNQGVAAARNKGIHLCETEWVAFLDADDLWKPEYLAIQYGLILKYPACNICGTGYEMKWSVTKIRPVKLNKLPFDSPDGLLDNYFEVAACSDPPLSSISVVIRKSALLGIGGFPMGVKVGEDLLTWARLALANYIAYSTSIAAVFLKDSHSFNADQQHRIPETEDVVGKELIALYQLHKDTPGLKKYAGLWYKMRTHIYLARGMRTHAIAEWRKSIAQYPFNGKTWFFLFLILFPFKVIK</sequence>
<dbReference type="Gene3D" id="3.90.550.10">
    <property type="entry name" value="Spore Coat Polysaccharide Biosynthesis Protein SpsA, Chain A"/>
    <property type="match status" value="1"/>
</dbReference>
<dbReference type="RefSeq" id="WP_169224338.1">
    <property type="nucleotide sequence ID" value="NZ_JABBGC010000001.1"/>
</dbReference>
<dbReference type="PANTHER" id="PTHR22916:SF3">
    <property type="entry name" value="UDP-GLCNAC:BETAGAL BETA-1,3-N-ACETYLGLUCOSAMINYLTRANSFERASE-LIKE PROTEIN 1"/>
    <property type="match status" value="1"/>
</dbReference>